<comment type="cofactor">
    <cofactor evidence="1">
        <name>pyridoxal 5'-phosphate</name>
        <dbReference type="ChEBI" id="CHEBI:597326"/>
    </cofactor>
</comment>
<evidence type="ECO:0000256" key="2">
    <source>
        <dbReference type="ARBA" id="ARBA00022576"/>
    </source>
</evidence>
<feature type="domain" description="Aminotransferase class I/classII large" evidence="5">
    <location>
        <begin position="41"/>
        <end position="382"/>
    </location>
</feature>
<dbReference type="RefSeq" id="WP_252473749.1">
    <property type="nucleotide sequence ID" value="NZ_JAMHFY010000049.1"/>
</dbReference>
<dbReference type="InterPro" id="IPR050859">
    <property type="entry name" value="Class-I_PLP-dep_aminotransf"/>
</dbReference>
<gene>
    <name evidence="6" type="ORF">M8H41_09600</name>
</gene>
<accession>A0ABT8QP34</accession>
<dbReference type="PANTHER" id="PTHR42790:SF19">
    <property type="entry name" value="KYNURENINE_ALPHA-AMINOADIPATE AMINOTRANSFERASE, MITOCHONDRIAL"/>
    <property type="match status" value="1"/>
</dbReference>
<organism evidence="6 7">
    <name type="scientific">Desulfosporosinus nitroreducens</name>
    <dbReference type="NCBI Taxonomy" id="2018668"/>
    <lineage>
        <taxon>Bacteria</taxon>
        <taxon>Bacillati</taxon>
        <taxon>Bacillota</taxon>
        <taxon>Clostridia</taxon>
        <taxon>Eubacteriales</taxon>
        <taxon>Desulfitobacteriaceae</taxon>
        <taxon>Desulfosporosinus</taxon>
    </lineage>
</organism>
<evidence type="ECO:0000313" key="6">
    <source>
        <dbReference type="EMBL" id="MDO0823107.1"/>
    </source>
</evidence>
<evidence type="ECO:0000256" key="4">
    <source>
        <dbReference type="ARBA" id="ARBA00022898"/>
    </source>
</evidence>
<evidence type="ECO:0000313" key="7">
    <source>
        <dbReference type="Proteomes" id="UP001176021"/>
    </source>
</evidence>
<keyword evidence="2 6" id="KW-0032">Aminotransferase</keyword>
<dbReference type="GO" id="GO:0008483">
    <property type="term" value="F:transaminase activity"/>
    <property type="evidence" value="ECO:0007669"/>
    <property type="project" value="UniProtKB-KW"/>
</dbReference>
<dbReference type="InterPro" id="IPR004839">
    <property type="entry name" value="Aminotransferase_I/II_large"/>
</dbReference>
<dbReference type="Proteomes" id="UP001176021">
    <property type="component" value="Unassembled WGS sequence"/>
</dbReference>
<keyword evidence="3" id="KW-0808">Transferase</keyword>
<protein>
    <submittedName>
        <fullName evidence="6">PLP-dependent aminotransferase family protein</fullName>
    </submittedName>
</protein>
<dbReference type="SUPFAM" id="SSF53383">
    <property type="entry name" value="PLP-dependent transferases"/>
    <property type="match status" value="1"/>
</dbReference>
<reference evidence="6" key="1">
    <citation type="submission" date="2022-05" db="EMBL/GenBank/DDBJ databases">
        <title>Expanded diversity of anoxic marine methylotrophy in a Black Sea sulfate reducing microorganism.</title>
        <authorList>
            <person name="Fischer P.Q."/>
            <person name="Stams A.J.M."/>
            <person name="Villanueva L."/>
            <person name="Sousa D.Z."/>
        </authorList>
    </citation>
    <scope>NUCLEOTIDE SEQUENCE</scope>
    <source>
        <strain evidence="6">P130</strain>
    </source>
</reference>
<dbReference type="Gene3D" id="3.40.640.10">
    <property type="entry name" value="Type I PLP-dependent aspartate aminotransferase-like (Major domain)"/>
    <property type="match status" value="1"/>
</dbReference>
<sequence length="404" mass="45525">MEFKFAKRMSYLKASEIREILKVAESPEVISFAGGLPAPELFPIKEIIEVNRRVLEEDGQAALQYATTEGYAPLREWIANRMNSTRGTNFDADNILITHGSQQAIDLSAKVFLDEGDTVLCESPTYLAAISAFKAYGCKFREVPTDDCGMIPDALEHIIETTERVKIIYVISDFQNPTGRSWSLERRKRLADIAEKHQVVVIEDNPYGELRFEGEALPSVKSFDKTGCVLCLGTFSKIFCPGYRIGWIAGDKRAIANYVLVKQGADLQCNTIAQREISKYLELYDIEKHIEKIREVYRKRRDITIKSMEAEFPQGVTFTKPHGGLFAWVELPPHINARDVLVKCLEKNVAFVPGGSFFPNGGKENTFRINFSNMPEDRLVEGIKCLAGVLKEFYDNSAVLGSKR</sequence>
<evidence type="ECO:0000259" key="5">
    <source>
        <dbReference type="Pfam" id="PF00155"/>
    </source>
</evidence>
<keyword evidence="4" id="KW-0663">Pyridoxal phosphate</keyword>
<dbReference type="InterPro" id="IPR015424">
    <property type="entry name" value="PyrdxlP-dep_Trfase"/>
</dbReference>
<comment type="caution">
    <text evidence="6">The sequence shown here is derived from an EMBL/GenBank/DDBJ whole genome shotgun (WGS) entry which is preliminary data.</text>
</comment>
<dbReference type="PANTHER" id="PTHR42790">
    <property type="entry name" value="AMINOTRANSFERASE"/>
    <property type="match status" value="1"/>
</dbReference>
<proteinExistence type="predicted"/>
<dbReference type="CDD" id="cd00609">
    <property type="entry name" value="AAT_like"/>
    <property type="match status" value="1"/>
</dbReference>
<name>A0ABT8QP34_9FIRM</name>
<dbReference type="InterPro" id="IPR015421">
    <property type="entry name" value="PyrdxlP-dep_Trfase_major"/>
</dbReference>
<keyword evidence="7" id="KW-1185">Reference proteome</keyword>
<dbReference type="EMBL" id="JAMJEV010000007">
    <property type="protein sequence ID" value="MDO0823107.1"/>
    <property type="molecule type" value="Genomic_DNA"/>
</dbReference>
<dbReference type="InterPro" id="IPR015422">
    <property type="entry name" value="PyrdxlP-dep_Trfase_small"/>
</dbReference>
<evidence type="ECO:0000256" key="1">
    <source>
        <dbReference type="ARBA" id="ARBA00001933"/>
    </source>
</evidence>
<evidence type="ECO:0000256" key="3">
    <source>
        <dbReference type="ARBA" id="ARBA00022679"/>
    </source>
</evidence>
<dbReference type="Pfam" id="PF00155">
    <property type="entry name" value="Aminotran_1_2"/>
    <property type="match status" value="1"/>
</dbReference>
<dbReference type="Gene3D" id="3.90.1150.10">
    <property type="entry name" value="Aspartate Aminotransferase, domain 1"/>
    <property type="match status" value="1"/>
</dbReference>